<dbReference type="GO" id="GO:0005524">
    <property type="term" value="F:ATP binding"/>
    <property type="evidence" value="ECO:0007669"/>
    <property type="project" value="UniProtKB-KW"/>
</dbReference>
<dbReference type="STRING" id="272558.gene:10728168"/>
<dbReference type="HOGENOM" id="CLU_000604_1_11_9"/>
<protein>
    <submittedName>
        <fullName evidence="6">ABC transporter (ATP-binding protein)</fullName>
    </submittedName>
</protein>
<dbReference type="KEGG" id="bha:BH2270"/>
<keyword evidence="3" id="KW-0547">Nucleotide-binding</keyword>
<sequence length="261" mass="29110">MADILQVEQVTLRKAKKPILQQISWQVEQGEHWAIVGLNGSGKTSLLKIITGYEWPTEGHVAVLGNRYGHVPIQEVRKRIGWVSMSLDDRFHTKGQDTVLEIVLSGLHGTVGVYEPLGEADVAKAEAAIETFGLTHLTDERFLTLSQGERKRAFLARAWVAKPELFILDEPTTGLDLIAREQLLQTLESVATTKGAPTFLYVTHYPEEIQPFITHVLMLKDGHVIAQGRKDEVLTKEMITAAFGCSLDVIAQSGRYWVKPM</sequence>
<dbReference type="PIR" id="F83933">
    <property type="entry name" value="F83933"/>
</dbReference>
<dbReference type="AlphaFoldDB" id="Q9KAL7"/>
<dbReference type="SMART" id="SM00382">
    <property type="entry name" value="AAA"/>
    <property type="match status" value="1"/>
</dbReference>
<dbReference type="PANTHER" id="PTHR42734">
    <property type="entry name" value="METAL TRANSPORT SYSTEM ATP-BINDING PROTEIN TM_0124-RELATED"/>
    <property type="match status" value="1"/>
</dbReference>
<gene>
    <name evidence="6" type="ordered locus">BH2270</name>
</gene>
<dbReference type="GO" id="GO:0016887">
    <property type="term" value="F:ATP hydrolysis activity"/>
    <property type="evidence" value="ECO:0007669"/>
    <property type="project" value="InterPro"/>
</dbReference>
<evidence type="ECO:0000256" key="3">
    <source>
        <dbReference type="ARBA" id="ARBA00022741"/>
    </source>
</evidence>
<dbReference type="InterPro" id="IPR050153">
    <property type="entry name" value="Metal_Ion_Import_ABC"/>
</dbReference>
<dbReference type="InterPro" id="IPR003439">
    <property type="entry name" value="ABC_transporter-like_ATP-bd"/>
</dbReference>
<dbReference type="PANTHER" id="PTHR42734:SF17">
    <property type="entry name" value="METAL TRANSPORT SYSTEM ATP-BINDING PROTEIN TM_0124-RELATED"/>
    <property type="match status" value="1"/>
</dbReference>
<dbReference type="InterPro" id="IPR027417">
    <property type="entry name" value="P-loop_NTPase"/>
</dbReference>
<dbReference type="Proteomes" id="UP000001258">
    <property type="component" value="Chromosome"/>
</dbReference>
<dbReference type="EMBL" id="BA000004">
    <property type="protein sequence ID" value="BAB05989.1"/>
    <property type="molecule type" value="Genomic_DNA"/>
</dbReference>
<accession>Q9KAL7</accession>
<evidence type="ECO:0000256" key="4">
    <source>
        <dbReference type="ARBA" id="ARBA00022840"/>
    </source>
</evidence>
<dbReference type="Gene3D" id="3.40.50.300">
    <property type="entry name" value="P-loop containing nucleotide triphosphate hydrolases"/>
    <property type="match status" value="1"/>
</dbReference>
<feature type="domain" description="ABC transporter" evidence="5">
    <location>
        <begin position="5"/>
        <end position="246"/>
    </location>
</feature>
<dbReference type="PROSITE" id="PS50893">
    <property type="entry name" value="ABC_TRANSPORTER_2"/>
    <property type="match status" value="1"/>
</dbReference>
<dbReference type="SUPFAM" id="SSF52540">
    <property type="entry name" value="P-loop containing nucleoside triphosphate hydrolases"/>
    <property type="match status" value="1"/>
</dbReference>
<organism evidence="6 7">
    <name type="scientific">Halalkalibacterium halodurans (strain ATCC BAA-125 / DSM 18197 / FERM 7344 / JCM 9153 / C-125)</name>
    <name type="common">Bacillus halodurans</name>
    <dbReference type="NCBI Taxonomy" id="272558"/>
    <lineage>
        <taxon>Bacteria</taxon>
        <taxon>Bacillati</taxon>
        <taxon>Bacillota</taxon>
        <taxon>Bacilli</taxon>
        <taxon>Bacillales</taxon>
        <taxon>Bacillaceae</taxon>
        <taxon>Halalkalibacterium (ex Joshi et al. 2022)</taxon>
    </lineage>
</organism>
<proteinExistence type="inferred from homology"/>
<name>Q9KAL7_HALH5</name>
<evidence type="ECO:0000313" key="6">
    <source>
        <dbReference type="EMBL" id="BAB05989.1"/>
    </source>
</evidence>
<evidence type="ECO:0000256" key="2">
    <source>
        <dbReference type="ARBA" id="ARBA00022448"/>
    </source>
</evidence>
<reference evidence="6 7" key="1">
    <citation type="journal article" date="2000" name="Nucleic Acids Res.">
        <title>Complete genome sequence of the alkaliphilic bacterium Bacillus halodurans and genomic sequence comparison with Bacillus subtilis.</title>
        <authorList>
            <person name="Takami H."/>
            <person name="Nakasone K."/>
            <person name="Takaki Y."/>
            <person name="Maeno G."/>
            <person name="Sasaki R."/>
            <person name="Masui N."/>
            <person name="Fuji F."/>
            <person name="Hirama C."/>
            <person name="Nakamura Y."/>
            <person name="Ogasawara N."/>
            <person name="Kuhara S."/>
            <person name="Horikoshi K."/>
        </authorList>
    </citation>
    <scope>NUCLEOTIDE SEQUENCE [LARGE SCALE GENOMIC DNA]</scope>
    <source>
        <strain evidence="7">ATCC BAA-125 / DSM 18197 / FERM 7344 / JCM 9153 / C-125</strain>
    </source>
</reference>
<dbReference type="eggNOG" id="COG1119">
    <property type="taxonomic scope" value="Bacteria"/>
</dbReference>
<evidence type="ECO:0000313" key="7">
    <source>
        <dbReference type="Proteomes" id="UP000001258"/>
    </source>
</evidence>
<evidence type="ECO:0000256" key="1">
    <source>
        <dbReference type="ARBA" id="ARBA00005417"/>
    </source>
</evidence>
<keyword evidence="7" id="KW-1185">Reference proteome</keyword>
<keyword evidence="2" id="KW-0813">Transport</keyword>
<dbReference type="PROSITE" id="PS00211">
    <property type="entry name" value="ABC_TRANSPORTER_1"/>
    <property type="match status" value="1"/>
</dbReference>
<dbReference type="RefSeq" id="WP_010898426.1">
    <property type="nucleotide sequence ID" value="NC_002570.2"/>
</dbReference>
<dbReference type="InterPro" id="IPR017871">
    <property type="entry name" value="ABC_transporter-like_CS"/>
</dbReference>
<evidence type="ECO:0000259" key="5">
    <source>
        <dbReference type="PROSITE" id="PS50893"/>
    </source>
</evidence>
<dbReference type="Pfam" id="PF00005">
    <property type="entry name" value="ABC_tran"/>
    <property type="match status" value="1"/>
</dbReference>
<dbReference type="InterPro" id="IPR003593">
    <property type="entry name" value="AAA+_ATPase"/>
</dbReference>
<keyword evidence="4 6" id="KW-0067">ATP-binding</keyword>
<comment type="similarity">
    <text evidence="1">Belongs to the ABC transporter superfamily.</text>
</comment>